<gene>
    <name evidence="2" type="ORF">NDU88_011370</name>
</gene>
<name>A0AAV7R2V2_PLEWA</name>
<dbReference type="Proteomes" id="UP001066276">
    <property type="component" value="Chromosome 6"/>
</dbReference>
<protein>
    <submittedName>
        <fullName evidence="2">Uncharacterized protein</fullName>
    </submittedName>
</protein>
<accession>A0AAV7R2V2</accession>
<dbReference type="EMBL" id="JANPWB010000010">
    <property type="protein sequence ID" value="KAJ1145078.1"/>
    <property type="molecule type" value="Genomic_DNA"/>
</dbReference>
<evidence type="ECO:0000313" key="3">
    <source>
        <dbReference type="Proteomes" id="UP001066276"/>
    </source>
</evidence>
<keyword evidence="3" id="KW-1185">Reference proteome</keyword>
<proteinExistence type="predicted"/>
<sequence length="126" mass="13325">MGGIPGECCLYNPWDSAVSVLPPHCEEAGGEGGNLQQPQEATDERGRAALEGARPAQPPTLPGSAQRLPKSKSCTDLGGLHAPSYCHDQLPALPKAAHGSRTVKKLCRFKRAVRVCEEPPAQALSF</sequence>
<feature type="region of interest" description="Disordered" evidence="1">
    <location>
        <begin position="22"/>
        <end position="73"/>
    </location>
</feature>
<evidence type="ECO:0000313" key="2">
    <source>
        <dbReference type="EMBL" id="KAJ1145078.1"/>
    </source>
</evidence>
<reference evidence="2" key="1">
    <citation type="journal article" date="2022" name="bioRxiv">
        <title>Sequencing and chromosome-scale assembly of the giantPleurodeles waltlgenome.</title>
        <authorList>
            <person name="Brown T."/>
            <person name="Elewa A."/>
            <person name="Iarovenko S."/>
            <person name="Subramanian E."/>
            <person name="Araus A.J."/>
            <person name="Petzold A."/>
            <person name="Susuki M."/>
            <person name="Suzuki K.-i.T."/>
            <person name="Hayashi T."/>
            <person name="Toyoda A."/>
            <person name="Oliveira C."/>
            <person name="Osipova E."/>
            <person name="Leigh N.D."/>
            <person name="Simon A."/>
            <person name="Yun M.H."/>
        </authorList>
    </citation>
    <scope>NUCLEOTIDE SEQUENCE</scope>
    <source>
        <strain evidence="2">20211129_DDA</strain>
        <tissue evidence="2">Liver</tissue>
    </source>
</reference>
<organism evidence="2 3">
    <name type="scientific">Pleurodeles waltl</name>
    <name type="common">Iberian ribbed newt</name>
    <dbReference type="NCBI Taxonomy" id="8319"/>
    <lineage>
        <taxon>Eukaryota</taxon>
        <taxon>Metazoa</taxon>
        <taxon>Chordata</taxon>
        <taxon>Craniata</taxon>
        <taxon>Vertebrata</taxon>
        <taxon>Euteleostomi</taxon>
        <taxon>Amphibia</taxon>
        <taxon>Batrachia</taxon>
        <taxon>Caudata</taxon>
        <taxon>Salamandroidea</taxon>
        <taxon>Salamandridae</taxon>
        <taxon>Pleurodelinae</taxon>
        <taxon>Pleurodeles</taxon>
    </lineage>
</organism>
<dbReference type="AlphaFoldDB" id="A0AAV7R2V2"/>
<evidence type="ECO:0000256" key="1">
    <source>
        <dbReference type="SAM" id="MobiDB-lite"/>
    </source>
</evidence>
<comment type="caution">
    <text evidence="2">The sequence shown here is derived from an EMBL/GenBank/DDBJ whole genome shotgun (WGS) entry which is preliminary data.</text>
</comment>